<name>H0FCC5_9BURK</name>
<dbReference type="PATRIC" id="fig|477184.5.peg.4354"/>
<dbReference type="EMBL" id="AGUF01000071">
    <property type="protein sequence ID" value="EHK64094.1"/>
    <property type="molecule type" value="Genomic_DNA"/>
</dbReference>
<evidence type="ECO:0000256" key="1">
    <source>
        <dbReference type="ARBA" id="ARBA00004370"/>
    </source>
</evidence>
<dbReference type="InterPro" id="IPR027417">
    <property type="entry name" value="P-loop_NTPase"/>
</dbReference>
<dbReference type="InterPro" id="IPR027094">
    <property type="entry name" value="Mitofusin_fam"/>
</dbReference>
<dbReference type="GO" id="GO:0008053">
    <property type="term" value="P:mitochondrial fusion"/>
    <property type="evidence" value="ECO:0007669"/>
    <property type="project" value="TreeGrafter"/>
</dbReference>
<dbReference type="GO" id="GO:0005525">
    <property type="term" value="F:GTP binding"/>
    <property type="evidence" value="ECO:0007669"/>
    <property type="project" value="UniProtKB-KW"/>
</dbReference>
<keyword evidence="8" id="KW-1185">Reference proteome</keyword>
<comment type="subcellular location">
    <subcellularLocation>
        <location evidence="1">Membrane</location>
    </subcellularLocation>
</comment>
<organism evidence="7 8">
    <name type="scientific">Achromobacter arsenitoxydans SY8</name>
    <dbReference type="NCBI Taxonomy" id="477184"/>
    <lineage>
        <taxon>Bacteria</taxon>
        <taxon>Pseudomonadati</taxon>
        <taxon>Pseudomonadota</taxon>
        <taxon>Betaproteobacteria</taxon>
        <taxon>Burkholderiales</taxon>
        <taxon>Alcaligenaceae</taxon>
        <taxon>Achromobacter</taxon>
    </lineage>
</organism>
<evidence type="ECO:0000256" key="4">
    <source>
        <dbReference type="ARBA" id="ARBA00023134"/>
    </source>
</evidence>
<dbReference type="RefSeq" id="WP_008166526.1">
    <property type="nucleotide sequence ID" value="NZ_AGUF01000071.1"/>
</dbReference>
<sequence length="549" mass="60378">MSIQNPLVRLHEGFLEIRPALEGAFQGDGPALRRIEETAEKLSKDAREGRLNTLVFGHYNAGKSTFINALIGREIAPMGDVPLTAKISRYDWNGHVIFDSPGIDAPIEHEALTEDFVRRECNAVIFVISTGGAVEEAATWERLCSFVREKKAVLIVINDKAGMELNGAEFVRIQNSVYQNMLMTARKMGMNDPLDGIEVLHVKAKTALKAHMENKPALLMATGMPEAEAVLLRFLGASTDKILQSDAERVRKLVNEALARLAEQSSDEASIKLAACRNSVEQERARLERALVEGVRALATQEVGTTQEAISRIDATDEAAMKALLTDTLEKSQARLWEGLEAKLAQELERTDSVMREAGKLLSQLIDTGKVQLDEVELEAPSFSSNAGPDQSDEDRVSGVIQKLKSMPVENLTESGVKQLLKYGKEWFPKLFKGIGKKTMGKWAGAAGKAAGPILVAGQAGWELLQAQREEAEARDSHRLFVQGVMSKVRQAFDDTTRRYELKIKDVARAAVGPVLAALDRRAVDLHSQSAANQDLQKRLAEWSRGFDA</sequence>
<comment type="caution">
    <text evidence="7">The sequence shown here is derived from an EMBL/GenBank/DDBJ whole genome shotgun (WGS) entry which is preliminary data.</text>
</comment>
<dbReference type="PANTHER" id="PTHR10465:SF0">
    <property type="entry name" value="SARCALUMENIN"/>
    <property type="match status" value="1"/>
</dbReference>
<keyword evidence="4" id="KW-0342">GTP-binding</keyword>
<proteinExistence type="predicted"/>
<dbReference type="AlphaFoldDB" id="H0FCC5"/>
<keyword evidence="5" id="KW-0472">Membrane</keyword>
<evidence type="ECO:0000313" key="8">
    <source>
        <dbReference type="Proteomes" id="UP000003113"/>
    </source>
</evidence>
<dbReference type="eggNOG" id="COG0370">
    <property type="taxonomic scope" value="Bacteria"/>
</dbReference>
<feature type="domain" description="G" evidence="6">
    <location>
        <begin position="54"/>
        <end position="158"/>
    </location>
</feature>
<accession>H0FCC5</accession>
<dbReference type="PANTHER" id="PTHR10465">
    <property type="entry name" value="TRANSMEMBRANE GTPASE FZO1"/>
    <property type="match status" value="1"/>
</dbReference>
<evidence type="ECO:0000256" key="2">
    <source>
        <dbReference type="ARBA" id="ARBA00022741"/>
    </source>
</evidence>
<evidence type="ECO:0000259" key="6">
    <source>
        <dbReference type="Pfam" id="PF01926"/>
    </source>
</evidence>
<dbReference type="InterPro" id="IPR006073">
    <property type="entry name" value="GTP-bd"/>
</dbReference>
<dbReference type="GO" id="GO:0016020">
    <property type="term" value="C:membrane"/>
    <property type="evidence" value="ECO:0007669"/>
    <property type="project" value="UniProtKB-SubCell"/>
</dbReference>
<reference evidence="7 8" key="1">
    <citation type="journal article" date="2012" name="J. Bacteriol.">
        <title>Genome sequence of the highly efficient arsenite-oxidizing bacterium Achromobacter arsenitoxydans SY8.</title>
        <authorList>
            <person name="Li X."/>
            <person name="Hu Y."/>
            <person name="Gong J."/>
            <person name="Lin Y."/>
            <person name="Johnstone L."/>
            <person name="Rensing C."/>
            <person name="Wang G."/>
        </authorList>
    </citation>
    <scope>NUCLEOTIDE SEQUENCE [LARGE SCALE GENOMIC DNA]</scope>
    <source>
        <strain evidence="7 8">SY8</strain>
    </source>
</reference>
<dbReference type="Pfam" id="PF01926">
    <property type="entry name" value="MMR_HSR1"/>
    <property type="match status" value="1"/>
</dbReference>
<evidence type="ECO:0000256" key="5">
    <source>
        <dbReference type="ARBA" id="ARBA00023136"/>
    </source>
</evidence>
<dbReference type="SUPFAM" id="SSF52540">
    <property type="entry name" value="P-loop containing nucleoside triphosphate hydrolases"/>
    <property type="match status" value="1"/>
</dbReference>
<dbReference type="Proteomes" id="UP000003113">
    <property type="component" value="Unassembled WGS sequence"/>
</dbReference>
<evidence type="ECO:0000256" key="3">
    <source>
        <dbReference type="ARBA" id="ARBA00022801"/>
    </source>
</evidence>
<keyword evidence="3" id="KW-0378">Hydrolase</keyword>
<keyword evidence="2" id="KW-0547">Nucleotide-binding</keyword>
<dbReference type="Gene3D" id="3.40.50.300">
    <property type="entry name" value="P-loop containing nucleotide triphosphate hydrolases"/>
    <property type="match status" value="1"/>
</dbReference>
<dbReference type="STRING" id="477184.KYC_22171"/>
<evidence type="ECO:0000313" key="7">
    <source>
        <dbReference type="EMBL" id="EHK64094.1"/>
    </source>
</evidence>
<dbReference type="GO" id="GO:0003924">
    <property type="term" value="F:GTPase activity"/>
    <property type="evidence" value="ECO:0007669"/>
    <property type="project" value="InterPro"/>
</dbReference>
<gene>
    <name evidence="7" type="ORF">KYC_22171</name>
</gene>
<protein>
    <submittedName>
        <fullName evidence="7">GTP-binding protein, HSR1-like</fullName>
    </submittedName>
</protein>